<evidence type="ECO:0000256" key="7">
    <source>
        <dbReference type="PROSITE-ProRule" id="PRU00023"/>
    </source>
</evidence>
<evidence type="ECO:0000256" key="6">
    <source>
        <dbReference type="ARBA" id="ARBA00023136"/>
    </source>
</evidence>
<feature type="transmembrane region" description="Helical" evidence="8">
    <location>
        <begin position="451"/>
        <end position="475"/>
    </location>
</feature>
<dbReference type="InterPro" id="IPR002110">
    <property type="entry name" value="Ankyrin_rpt"/>
</dbReference>
<comment type="catalytic activity">
    <reaction evidence="8">
        <text>L-cysteinyl-[protein] + hexadecanoyl-CoA = S-hexadecanoyl-L-cysteinyl-[protein] + CoA</text>
        <dbReference type="Rhea" id="RHEA:36683"/>
        <dbReference type="Rhea" id="RHEA-COMP:10131"/>
        <dbReference type="Rhea" id="RHEA-COMP:11032"/>
        <dbReference type="ChEBI" id="CHEBI:29950"/>
        <dbReference type="ChEBI" id="CHEBI:57287"/>
        <dbReference type="ChEBI" id="CHEBI:57379"/>
        <dbReference type="ChEBI" id="CHEBI:74151"/>
        <dbReference type="EC" id="2.3.1.225"/>
    </reaction>
</comment>
<evidence type="ECO:0000256" key="8">
    <source>
        <dbReference type="RuleBase" id="RU079119"/>
    </source>
</evidence>
<keyword evidence="8" id="KW-0808">Transferase</keyword>
<dbReference type="EMBL" id="HE575322">
    <property type="protein sequence ID" value="CCC92865.1"/>
    <property type="molecule type" value="Genomic_DNA"/>
</dbReference>
<keyword evidence="3" id="KW-0677">Repeat</keyword>
<evidence type="ECO:0000256" key="4">
    <source>
        <dbReference type="ARBA" id="ARBA00022989"/>
    </source>
</evidence>
<keyword evidence="6 8" id="KW-0472">Membrane</keyword>
<comment type="subcellular location">
    <subcellularLocation>
        <location evidence="1">Membrane</location>
        <topology evidence="1">Multi-pass membrane protein</topology>
    </subcellularLocation>
</comment>
<dbReference type="Gene3D" id="1.25.40.20">
    <property type="entry name" value="Ankyrin repeat-containing domain"/>
    <property type="match status" value="2"/>
</dbReference>
<dbReference type="InterPro" id="IPR036770">
    <property type="entry name" value="Ankyrin_rpt-contain_sf"/>
</dbReference>
<keyword evidence="5 7" id="KW-0040">ANK repeat</keyword>
<name>G0UU01_TRYCI</name>
<feature type="transmembrane region" description="Helical" evidence="8">
    <location>
        <begin position="589"/>
        <end position="610"/>
    </location>
</feature>
<feature type="transmembrane region" description="Helical" evidence="8">
    <location>
        <begin position="423"/>
        <end position="445"/>
    </location>
</feature>
<dbReference type="PROSITE" id="PS50088">
    <property type="entry name" value="ANK_REPEAT"/>
    <property type="match status" value="2"/>
</dbReference>
<accession>G0UU01</accession>
<keyword evidence="2 8" id="KW-0812">Transmembrane</keyword>
<proteinExistence type="inferred from homology"/>
<dbReference type="EC" id="2.3.1.225" evidence="8"/>
<reference evidence="10" key="1">
    <citation type="journal article" date="2012" name="Proc. Natl. Acad. Sci. U.S.A.">
        <title>Antigenic diversity is generated by distinct evolutionary mechanisms in African trypanosome species.</title>
        <authorList>
            <person name="Jackson A.P."/>
            <person name="Berry A."/>
            <person name="Aslett M."/>
            <person name="Allison H.C."/>
            <person name="Burton P."/>
            <person name="Vavrova-Anderson J."/>
            <person name="Brown R."/>
            <person name="Browne H."/>
            <person name="Corton N."/>
            <person name="Hauser H."/>
            <person name="Gamble J."/>
            <person name="Gilderthorp R."/>
            <person name="Marcello L."/>
            <person name="McQuillan J."/>
            <person name="Otto T.D."/>
            <person name="Quail M.A."/>
            <person name="Sanders M.J."/>
            <person name="van Tonder A."/>
            <person name="Ginger M.L."/>
            <person name="Field M.C."/>
            <person name="Barry J.D."/>
            <person name="Hertz-Fowler C."/>
            <person name="Berriman M."/>
        </authorList>
    </citation>
    <scope>NUCLEOTIDE SEQUENCE</scope>
    <source>
        <strain evidence="10">IL3000</strain>
    </source>
</reference>
<keyword evidence="4 8" id="KW-1133">Transmembrane helix</keyword>
<dbReference type="InterPro" id="IPR001594">
    <property type="entry name" value="Palmitoyltrfase_DHHC"/>
</dbReference>
<comment type="similarity">
    <text evidence="8">Belongs to the DHHC palmitoyltransferase family.</text>
</comment>
<dbReference type="SMART" id="SM00248">
    <property type="entry name" value="ANK"/>
    <property type="match status" value="4"/>
</dbReference>
<sequence>MRVFKGHMEAQFGDKCLPLVDYLRYGERSETPPREPHTLRLGGRTFHESLKRDFFFPSLATFLLGGADVNSRDKSGATALHLAVALDCDTIASADGGDGALMVNIPNRIAINFLIDNDADINARNAAGETPLMVAASTRNIAAMLILLERGADTTLRDDMGYTVFHHACRFSLSLQLLQSFVSDLPLHAKSQCLMHHVCRQGGCGAGFTIRFLVEQLGIDVNAREDQCARPEHSDIKECYGSDAFAMVEMRHGYAPLHCAILTGDLALVCVLLALGADVNQADDVGLTPLQLAASNANLPNYGMSWLRRVIQSMSLWVSSPTHKRVKAIMVYRLLQAYCKETSLSSRENLLRQAGSESGSVWKMLGVALTFTLTATLPHAAVLLISVLTRDVVFVTCVAGLCLLFVLSAWIKGNQVVGAIPVHPVGVFVGYTVVLIVCCALQLSVSSIQQLPFSLPCMWLLICGVGTAVSLLLVICRDPITVVSTPEQRAGIYKTVLLTKGSLPYEAQKSIDAERMVRKPLRAQYCRYTNNIVLRYDHYCVWLATSIGAGNHRSYISFLVLYSLLLFSMYHVAGTSWHFTPGGPTMDCFVWVYVAFVLPVVFLCSLVALLQQLWYISRGVTVYDVQHPAQCLWCFQLGTRTYSLFDVGFLGNLSNFFLVREDFTKLSYIVPSISPRLRGIIKNYQEAQLSPCDHHCKDHSHGGLAPEVPQQHQPPLASTSDVAVVATPCEKAEGERTETAAAQSSAFGEVDAAALRLFQRMVQLNSADVALTDVQVDIPLASQAAVESKAREMFTFFVESKNGGFLPGV</sequence>
<gene>
    <name evidence="10" type="ORF">TCIL3000_9_2620</name>
</gene>
<feature type="repeat" description="ANK" evidence="7">
    <location>
        <begin position="252"/>
        <end position="284"/>
    </location>
</feature>
<keyword evidence="8" id="KW-0012">Acyltransferase</keyword>
<dbReference type="GO" id="GO:0000139">
    <property type="term" value="C:Golgi membrane"/>
    <property type="evidence" value="ECO:0007669"/>
    <property type="project" value="TreeGrafter"/>
</dbReference>
<feature type="domain" description="Palmitoyltransferase DHHC" evidence="9">
    <location>
        <begin position="514"/>
        <end position="624"/>
    </location>
</feature>
<dbReference type="PANTHER" id="PTHR24161:SF17">
    <property type="entry name" value="PALMITOYLTRANSFERASE"/>
    <property type="match status" value="1"/>
</dbReference>
<dbReference type="AlphaFoldDB" id="G0UU01"/>
<organism evidence="10">
    <name type="scientific">Trypanosoma congolense (strain IL3000)</name>
    <dbReference type="NCBI Taxonomy" id="1068625"/>
    <lineage>
        <taxon>Eukaryota</taxon>
        <taxon>Discoba</taxon>
        <taxon>Euglenozoa</taxon>
        <taxon>Kinetoplastea</taxon>
        <taxon>Metakinetoplastina</taxon>
        <taxon>Trypanosomatida</taxon>
        <taxon>Trypanosomatidae</taxon>
        <taxon>Trypanosoma</taxon>
        <taxon>Nannomonas</taxon>
    </lineage>
</organism>
<dbReference type="PROSITE" id="PS50297">
    <property type="entry name" value="ANK_REP_REGION"/>
    <property type="match status" value="2"/>
</dbReference>
<dbReference type="GO" id="GO:0019706">
    <property type="term" value="F:protein-cysteine S-palmitoyltransferase activity"/>
    <property type="evidence" value="ECO:0007669"/>
    <property type="project" value="UniProtKB-EC"/>
</dbReference>
<feature type="transmembrane region" description="Helical" evidence="8">
    <location>
        <begin position="555"/>
        <end position="577"/>
    </location>
</feature>
<dbReference type="PROSITE" id="PS50216">
    <property type="entry name" value="DHHC"/>
    <property type="match status" value="1"/>
</dbReference>
<evidence type="ECO:0000256" key="5">
    <source>
        <dbReference type="ARBA" id="ARBA00023043"/>
    </source>
</evidence>
<evidence type="ECO:0000313" key="10">
    <source>
        <dbReference type="EMBL" id="CCC92865.1"/>
    </source>
</evidence>
<dbReference type="PANTHER" id="PTHR24161">
    <property type="entry name" value="ANK_REP_REGION DOMAIN-CONTAINING PROTEIN-RELATED"/>
    <property type="match status" value="1"/>
</dbReference>
<evidence type="ECO:0000256" key="2">
    <source>
        <dbReference type="ARBA" id="ARBA00022692"/>
    </source>
</evidence>
<dbReference type="Pfam" id="PF13857">
    <property type="entry name" value="Ank_5"/>
    <property type="match status" value="1"/>
</dbReference>
<protein>
    <recommendedName>
        <fullName evidence="8">Palmitoyltransferase</fullName>
        <ecNumber evidence="8">2.3.1.225</ecNumber>
    </recommendedName>
</protein>
<evidence type="ECO:0000256" key="3">
    <source>
        <dbReference type="ARBA" id="ARBA00022737"/>
    </source>
</evidence>
<feature type="transmembrane region" description="Helical" evidence="8">
    <location>
        <begin position="361"/>
        <end position="386"/>
    </location>
</feature>
<feature type="transmembrane region" description="Helical" evidence="8">
    <location>
        <begin position="392"/>
        <end position="411"/>
    </location>
</feature>
<dbReference type="Pfam" id="PF00023">
    <property type="entry name" value="Ank"/>
    <property type="match status" value="1"/>
</dbReference>
<dbReference type="VEuPathDB" id="TriTrypDB:TcIL3000_9_2620"/>
<evidence type="ECO:0000259" key="9">
    <source>
        <dbReference type="Pfam" id="PF01529"/>
    </source>
</evidence>
<feature type="repeat" description="ANK" evidence="7">
    <location>
        <begin position="127"/>
        <end position="159"/>
    </location>
</feature>
<dbReference type="Pfam" id="PF01529">
    <property type="entry name" value="DHHC"/>
    <property type="match status" value="1"/>
</dbReference>
<evidence type="ECO:0000256" key="1">
    <source>
        <dbReference type="ARBA" id="ARBA00004141"/>
    </source>
</evidence>
<dbReference type="SUPFAM" id="SSF48403">
    <property type="entry name" value="Ankyrin repeat"/>
    <property type="match status" value="1"/>
</dbReference>
<comment type="domain">
    <text evidence="8">The DHHC domain is required for palmitoyltransferase activity.</text>
</comment>